<reference evidence="2 3" key="1">
    <citation type="journal article" date="2017" name="Genome Biol. Evol.">
        <title>Phytophthora megakarya and P. palmivora, closely related causal agents of cacao black pod rot, underwent increases in genome sizes and gene numbers by different mechanisms.</title>
        <authorList>
            <person name="Ali S.S."/>
            <person name="Shao J."/>
            <person name="Lary D.J."/>
            <person name="Kronmiller B."/>
            <person name="Shen D."/>
            <person name="Strem M.D."/>
            <person name="Amoako-Attah I."/>
            <person name="Akrofi A.Y."/>
            <person name="Begoude B.A."/>
            <person name="Ten Hoopen G.M."/>
            <person name="Coulibaly K."/>
            <person name="Kebe B.I."/>
            <person name="Melnick R.L."/>
            <person name="Guiltinan M.J."/>
            <person name="Tyler B.M."/>
            <person name="Meinhardt L.W."/>
            <person name="Bailey B.A."/>
        </authorList>
    </citation>
    <scope>NUCLEOTIDE SEQUENCE [LARGE SCALE GENOMIC DNA]</scope>
    <source>
        <strain evidence="3">sbr112.9</strain>
    </source>
</reference>
<dbReference type="Proteomes" id="UP000237271">
    <property type="component" value="Unassembled WGS sequence"/>
</dbReference>
<comment type="caution">
    <text evidence="2">The sequence shown here is derived from an EMBL/GenBank/DDBJ whole genome shotgun (WGS) entry which is preliminary data.</text>
</comment>
<dbReference type="OrthoDB" id="128837at2759"/>
<dbReference type="AlphaFoldDB" id="A0A2P4XES4"/>
<keyword evidence="3" id="KW-1185">Reference proteome</keyword>
<dbReference type="Pfam" id="PF10551">
    <property type="entry name" value="MULE"/>
    <property type="match status" value="1"/>
</dbReference>
<evidence type="ECO:0000313" key="3">
    <source>
        <dbReference type="Proteomes" id="UP000237271"/>
    </source>
</evidence>
<name>A0A2P4XES4_9STRA</name>
<sequence>MENPAVDSPRNASLAVEMKQYLEAKLSEDSTLFPYILFSFVCEKSKDGVFWGPPLTQELVQIYVKRCRTKHRDDTVKSVIDFCRANFYNGQSSETRSSTDLLIFCDIEEDVDNNGHYSTSIGDGSDNQPLRVGLTSYGLLEVYLAVQCDPRATTVLHVDNTVNTSYLVFILGISDPSGIYFPMVYYCSSQRRTQDIVWCLAFIKRVLRERFAATFSPNFVMTDADDAQYNASVDQLPTSCILMCWFHVSQNIKDKTQSLPTITRKMIFRDFNTLGFCTSMREYRTKKDSILSCWSSYYNDFPRFKKIAKQLITQWIQCINPVTRHLEDSRFSKWQFFHSPPGYAVTNSPLEQYHKILKIITNTVRATPIELLQRLDRCRVAFESRNLRSQVVGNDDSESCVSSCGEVVLRNRKIARVLLHTAPELPTNGGGTPIFREVT</sequence>
<proteinExistence type="predicted"/>
<evidence type="ECO:0000259" key="1">
    <source>
        <dbReference type="Pfam" id="PF10551"/>
    </source>
</evidence>
<gene>
    <name evidence="2" type="ORF">PHPALM_20489</name>
</gene>
<dbReference type="InterPro" id="IPR018289">
    <property type="entry name" value="MULE_transposase_dom"/>
</dbReference>
<evidence type="ECO:0000313" key="2">
    <source>
        <dbReference type="EMBL" id="POM64042.1"/>
    </source>
</evidence>
<feature type="domain" description="MULE transposase" evidence="1">
    <location>
        <begin position="155"/>
        <end position="251"/>
    </location>
</feature>
<organism evidence="2 3">
    <name type="scientific">Phytophthora palmivora</name>
    <dbReference type="NCBI Taxonomy" id="4796"/>
    <lineage>
        <taxon>Eukaryota</taxon>
        <taxon>Sar</taxon>
        <taxon>Stramenopiles</taxon>
        <taxon>Oomycota</taxon>
        <taxon>Peronosporomycetes</taxon>
        <taxon>Peronosporales</taxon>
        <taxon>Peronosporaceae</taxon>
        <taxon>Phytophthora</taxon>
    </lineage>
</organism>
<dbReference type="EMBL" id="NCKW01011212">
    <property type="protein sequence ID" value="POM64042.1"/>
    <property type="molecule type" value="Genomic_DNA"/>
</dbReference>
<protein>
    <recommendedName>
        <fullName evidence="1">MULE transposase domain-containing protein</fullName>
    </recommendedName>
</protein>
<accession>A0A2P4XES4</accession>